<organism evidence="8 9">
    <name type="scientific">Polypedilum vanderplanki</name>
    <name type="common">Sleeping chironomid midge</name>
    <dbReference type="NCBI Taxonomy" id="319348"/>
    <lineage>
        <taxon>Eukaryota</taxon>
        <taxon>Metazoa</taxon>
        <taxon>Ecdysozoa</taxon>
        <taxon>Arthropoda</taxon>
        <taxon>Hexapoda</taxon>
        <taxon>Insecta</taxon>
        <taxon>Pterygota</taxon>
        <taxon>Neoptera</taxon>
        <taxon>Endopterygota</taxon>
        <taxon>Diptera</taxon>
        <taxon>Nematocera</taxon>
        <taxon>Chironomoidea</taxon>
        <taxon>Chironomidae</taxon>
        <taxon>Chironominae</taxon>
        <taxon>Polypedilum</taxon>
        <taxon>Polypedilum</taxon>
    </lineage>
</organism>
<keyword evidence="1 5" id="KW-0245">EGF-like domain</keyword>
<evidence type="ECO:0000259" key="7">
    <source>
        <dbReference type="PROSITE" id="PS50026"/>
    </source>
</evidence>
<dbReference type="PROSITE" id="PS00022">
    <property type="entry name" value="EGF_1"/>
    <property type="match status" value="3"/>
</dbReference>
<dbReference type="CDD" id="cd00054">
    <property type="entry name" value="EGF_CA"/>
    <property type="match status" value="2"/>
</dbReference>
<dbReference type="PROSITE" id="PS01186">
    <property type="entry name" value="EGF_2"/>
    <property type="match status" value="3"/>
</dbReference>
<dbReference type="InterPro" id="IPR051022">
    <property type="entry name" value="Notch_Cell-Fate_Det"/>
</dbReference>
<dbReference type="Gene3D" id="2.10.25.10">
    <property type="entry name" value="Laminin"/>
    <property type="match status" value="5"/>
</dbReference>
<dbReference type="InterPro" id="IPR001881">
    <property type="entry name" value="EGF-like_Ca-bd_dom"/>
</dbReference>
<evidence type="ECO:0000256" key="6">
    <source>
        <dbReference type="SAM" id="Phobius"/>
    </source>
</evidence>
<feature type="disulfide bond" evidence="5">
    <location>
        <begin position="101"/>
        <end position="110"/>
    </location>
</feature>
<sequence>MWLKRKLSMDYNFLVFYFIILIICGLINTSFAFLSCNPSPCKNGGQCITKSKTEAYCNCTSRYVGDFCQYTNPCLTAPRCQNGGTCEVIIKDNQSTFECKCPMGFSASLCEISESTACSSSPCKNNGECILRSLDEYECKCPEGFSGRNCEKSNLCASSPCKNGGRCSMTLNNKYKCTCPPGFKGQNCTEDIKECLNNPCKNGGTCIESFGSYK</sequence>
<keyword evidence="6" id="KW-1133">Transmembrane helix</keyword>
<dbReference type="SUPFAM" id="SSF57196">
    <property type="entry name" value="EGF/Laminin"/>
    <property type="match status" value="4"/>
</dbReference>
<feature type="domain" description="EGF-like" evidence="7">
    <location>
        <begin position="152"/>
        <end position="189"/>
    </location>
</feature>
<keyword evidence="2" id="KW-0732">Signal</keyword>
<keyword evidence="3" id="KW-0677">Repeat</keyword>
<feature type="domain" description="EGF-like" evidence="7">
    <location>
        <begin position="114"/>
        <end position="151"/>
    </location>
</feature>
<accession>A0A9J6C0G6</accession>
<protein>
    <recommendedName>
        <fullName evidence="7">EGF-like domain-containing protein</fullName>
    </recommendedName>
</protein>
<feature type="domain" description="EGF-like" evidence="7">
    <location>
        <begin position="191"/>
        <end position="214"/>
    </location>
</feature>
<comment type="caution">
    <text evidence="5">Lacks conserved residue(s) required for the propagation of feature annotation.</text>
</comment>
<dbReference type="FunFam" id="2.10.25.10:FF:000127">
    <property type="entry name" value="Neurogenic locus notch protein 1"/>
    <property type="match status" value="1"/>
</dbReference>
<keyword evidence="9" id="KW-1185">Reference proteome</keyword>
<dbReference type="Pfam" id="PF12661">
    <property type="entry name" value="hEGF"/>
    <property type="match status" value="1"/>
</dbReference>
<dbReference type="Proteomes" id="UP001107558">
    <property type="component" value="Chromosome 2"/>
</dbReference>
<dbReference type="SMART" id="SM00179">
    <property type="entry name" value="EGF_CA"/>
    <property type="match status" value="3"/>
</dbReference>
<feature type="disulfide bond" evidence="5">
    <location>
        <begin position="59"/>
        <end position="68"/>
    </location>
</feature>
<dbReference type="GO" id="GO:0005509">
    <property type="term" value="F:calcium ion binding"/>
    <property type="evidence" value="ECO:0007669"/>
    <property type="project" value="InterPro"/>
</dbReference>
<dbReference type="AlphaFoldDB" id="A0A9J6C0G6"/>
<dbReference type="PROSITE" id="PS50026">
    <property type="entry name" value="EGF_3"/>
    <property type="match status" value="5"/>
</dbReference>
<dbReference type="Pfam" id="PF00008">
    <property type="entry name" value="EGF"/>
    <property type="match status" value="4"/>
</dbReference>
<dbReference type="EMBL" id="JADBJN010000002">
    <property type="protein sequence ID" value="KAG5675644.1"/>
    <property type="molecule type" value="Genomic_DNA"/>
</dbReference>
<dbReference type="InterPro" id="IPR000742">
    <property type="entry name" value="EGF"/>
</dbReference>
<keyword evidence="6" id="KW-0812">Transmembrane</keyword>
<dbReference type="PANTHER" id="PTHR24049:SF22">
    <property type="entry name" value="DROSOPHILA CRUMBS HOMOLOG"/>
    <property type="match status" value="1"/>
</dbReference>
<evidence type="ECO:0000313" key="8">
    <source>
        <dbReference type="EMBL" id="KAG5675644.1"/>
    </source>
</evidence>
<dbReference type="InterPro" id="IPR013032">
    <property type="entry name" value="EGF-like_CS"/>
</dbReference>
<feature type="disulfide bond" evidence="5">
    <location>
        <begin position="141"/>
        <end position="150"/>
    </location>
</feature>
<reference evidence="8" key="1">
    <citation type="submission" date="2021-03" db="EMBL/GenBank/DDBJ databases">
        <title>Chromosome level genome of the anhydrobiotic midge Polypedilum vanderplanki.</title>
        <authorList>
            <person name="Yoshida Y."/>
            <person name="Kikawada T."/>
            <person name="Gusev O."/>
        </authorList>
    </citation>
    <scope>NUCLEOTIDE SEQUENCE</scope>
    <source>
        <strain evidence="8">NIAS01</strain>
        <tissue evidence="8">Whole body or cell culture</tissue>
    </source>
</reference>
<keyword evidence="4 5" id="KW-1015">Disulfide bond</keyword>
<evidence type="ECO:0000313" key="9">
    <source>
        <dbReference type="Proteomes" id="UP001107558"/>
    </source>
</evidence>
<feature type="domain" description="EGF-like" evidence="7">
    <location>
        <begin position="32"/>
        <end position="69"/>
    </location>
</feature>
<dbReference type="OrthoDB" id="6516201at2759"/>
<evidence type="ECO:0000256" key="5">
    <source>
        <dbReference type="PROSITE-ProRule" id="PRU00076"/>
    </source>
</evidence>
<keyword evidence="6" id="KW-0472">Membrane</keyword>
<evidence type="ECO:0000256" key="3">
    <source>
        <dbReference type="ARBA" id="ARBA00022737"/>
    </source>
</evidence>
<feature type="domain" description="EGF-like" evidence="7">
    <location>
        <begin position="70"/>
        <end position="111"/>
    </location>
</feature>
<feature type="transmembrane region" description="Helical" evidence="6">
    <location>
        <begin position="12"/>
        <end position="34"/>
    </location>
</feature>
<feature type="disulfide bond" evidence="5">
    <location>
        <begin position="179"/>
        <end position="188"/>
    </location>
</feature>
<evidence type="ECO:0000256" key="1">
    <source>
        <dbReference type="ARBA" id="ARBA00022536"/>
    </source>
</evidence>
<evidence type="ECO:0000256" key="4">
    <source>
        <dbReference type="ARBA" id="ARBA00023157"/>
    </source>
</evidence>
<dbReference type="SMART" id="SM00181">
    <property type="entry name" value="EGF"/>
    <property type="match status" value="4"/>
</dbReference>
<dbReference type="FunFam" id="2.10.25.10:FF:000063">
    <property type="entry name" value="Slit guidance ligand 2"/>
    <property type="match status" value="1"/>
</dbReference>
<proteinExistence type="predicted"/>
<name>A0A9J6C0G6_POLVA</name>
<evidence type="ECO:0000256" key="2">
    <source>
        <dbReference type="ARBA" id="ARBA00022729"/>
    </source>
</evidence>
<gene>
    <name evidence="8" type="ORF">PVAND_005532</name>
</gene>
<dbReference type="PANTHER" id="PTHR24049">
    <property type="entry name" value="CRUMBS FAMILY MEMBER"/>
    <property type="match status" value="1"/>
</dbReference>
<comment type="caution">
    <text evidence="8">The sequence shown here is derived from an EMBL/GenBank/DDBJ whole genome shotgun (WGS) entry which is preliminary data.</text>
</comment>